<dbReference type="GO" id="GO:0005886">
    <property type="term" value="C:plasma membrane"/>
    <property type="evidence" value="ECO:0007669"/>
    <property type="project" value="UniProtKB-SubCell"/>
</dbReference>
<organism evidence="5 6">
    <name type="scientific">Acacia crassicarpa</name>
    <name type="common">northern wattle</name>
    <dbReference type="NCBI Taxonomy" id="499986"/>
    <lineage>
        <taxon>Eukaryota</taxon>
        <taxon>Viridiplantae</taxon>
        <taxon>Streptophyta</taxon>
        <taxon>Embryophyta</taxon>
        <taxon>Tracheophyta</taxon>
        <taxon>Spermatophyta</taxon>
        <taxon>Magnoliopsida</taxon>
        <taxon>eudicotyledons</taxon>
        <taxon>Gunneridae</taxon>
        <taxon>Pentapetalae</taxon>
        <taxon>rosids</taxon>
        <taxon>fabids</taxon>
        <taxon>Fabales</taxon>
        <taxon>Fabaceae</taxon>
        <taxon>Caesalpinioideae</taxon>
        <taxon>mimosoid clade</taxon>
        <taxon>Acacieae</taxon>
        <taxon>Acacia</taxon>
    </lineage>
</organism>
<evidence type="ECO:0000313" key="6">
    <source>
        <dbReference type="Proteomes" id="UP001293593"/>
    </source>
</evidence>
<feature type="transmembrane region" description="Helical" evidence="3">
    <location>
        <begin position="659"/>
        <end position="681"/>
    </location>
</feature>
<dbReference type="Gene3D" id="1.25.40.20">
    <property type="entry name" value="Ankyrin repeat-containing domain"/>
    <property type="match status" value="2"/>
</dbReference>
<evidence type="ECO:0000256" key="2">
    <source>
        <dbReference type="SAM" id="MobiDB-lite"/>
    </source>
</evidence>
<dbReference type="Proteomes" id="UP001293593">
    <property type="component" value="Unassembled WGS sequence"/>
</dbReference>
<feature type="domain" description="PGG" evidence="4">
    <location>
        <begin position="534"/>
        <end position="643"/>
    </location>
</feature>
<comment type="subcellular location">
    <subcellularLocation>
        <location evidence="1">Cell membrane</location>
        <topology evidence="1">Peripheral membrane protein</topology>
        <orientation evidence="1">Cytoplasmic side</orientation>
    </subcellularLocation>
</comment>
<dbReference type="PANTHER" id="PTHR24177">
    <property type="entry name" value="CASKIN"/>
    <property type="match status" value="1"/>
</dbReference>
<feature type="region of interest" description="Disordered" evidence="2">
    <location>
        <begin position="269"/>
        <end position="294"/>
    </location>
</feature>
<evidence type="ECO:0000313" key="5">
    <source>
        <dbReference type="EMBL" id="KAK4256156.1"/>
    </source>
</evidence>
<dbReference type="InterPro" id="IPR002110">
    <property type="entry name" value="Ankyrin_rpt"/>
</dbReference>
<feature type="transmembrane region" description="Helical" evidence="3">
    <location>
        <begin position="579"/>
        <end position="604"/>
    </location>
</feature>
<keyword evidence="3" id="KW-0472">Membrane</keyword>
<feature type="compositionally biased region" description="Basic and acidic residues" evidence="2">
    <location>
        <begin position="278"/>
        <end position="290"/>
    </location>
</feature>
<dbReference type="EMBL" id="JAWXYG010000013">
    <property type="protein sequence ID" value="KAK4256156.1"/>
    <property type="molecule type" value="Genomic_DNA"/>
</dbReference>
<dbReference type="SUPFAM" id="SSF48403">
    <property type="entry name" value="Ankyrin repeat"/>
    <property type="match status" value="1"/>
</dbReference>
<keyword evidence="6" id="KW-1185">Reference proteome</keyword>
<sequence length="717" mass="82101">MEIREEENPKFDLKMEEPQKYALLGKWNYFKNYFKKDDHQRAADLIEPFNLARKNAIHIAVRSDDPDLIRELLDMLPEDSDRRKALRMGTAHLNTLMHQVVFCENLDMVETLLNYEMEKKLKQPGDENLLELVNDIGETPVYQAAKHGRLRMLKRMSRYVDSMEPHLYRNSDFASNLHIAIIGLHFDVAMWLSKKEVIKKVASAYVEGINEKVEPDEKEGSENEKDGNFRLSCLQLLSRMPSVFRSSNAQAGIAHNLIYDCLPNKGYDDEEDEDNDDVSTRGKEDLESGKNKVKKSFSPSAVSSTIYYVICKHVAKEWDIVKEIWKKKQKNMQANEVADFLVSIDNSWRDTNHGDRPRTEVVLPVIQPTNVARTRKAFQERTSFNLTPVKSKDYTPLLLAASTGIIEIVEKIIDVHPDAVSHVQRNGQNVLHIAVKHRQKKIYKHLKKFKVLNGLGSHIASHDRTLLHQVARMDYYDGGNQPGVVFQLQDELHWFEGVKKIVPSHFQLFCNDDKLTARELFDLEHSEMLEEAQEWIKGTAQSCSAVSVLVATVVFAAAYTVPGGTNEHGVPNLINSPLFLFFTVMDVVGLATSLISVMMFLSILTSPFQMQEFHKSLPRKLTMGFTLLFISLTTTLLAFGSTILLIIRVENKKWSSSLLYSATFLPVTLFGLTQFPIVIAIKYRMKRLRKTLEKIIPNDIISLSKKPTHKRDYSKYL</sequence>
<evidence type="ECO:0000256" key="1">
    <source>
        <dbReference type="ARBA" id="ARBA00004413"/>
    </source>
</evidence>
<name>A0AAE1IT21_9FABA</name>
<dbReference type="AlphaFoldDB" id="A0AAE1IT21"/>
<dbReference type="InterPro" id="IPR026961">
    <property type="entry name" value="PGG_dom"/>
</dbReference>
<dbReference type="InterPro" id="IPR036770">
    <property type="entry name" value="Ankyrin_rpt-contain_sf"/>
</dbReference>
<evidence type="ECO:0000259" key="4">
    <source>
        <dbReference type="Pfam" id="PF13962"/>
    </source>
</evidence>
<evidence type="ECO:0000256" key="3">
    <source>
        <dbReference type="SAM" id="Phobius"/>
    </source>
</evidence>
<dbReference type="PANTHER" id="PTHR24177:SF215">
    <property type="entry name" value="PGG DOMAIN-CONTAINING PROTEIN"/>
    <property type="match status" value="1"/>
</dbReference>
<dbReference type="SMART" id="SM00248">
    <property type="entry name" value="ANK"/>
    <property type="match status" value="6"/>
</dbReference>
<keyword evidence="3" id="KW-1133">Transmembrane helix</keyword>
<feature type="transmembrane region" description="Helical" evidence="3">
    <location>
        <begin position="625"/>
        <end position="647"/>
    </location>
</feature>
<reference evidence="5" key="1">
    <citation type="submission" date="2023-10" db="EMBL/GenBank/DDBJ databases">
        <title>Chromosome-level genome of the transformable northern wattle, Acacia crassicarpa.</title>
        <authorList>
            <person name="Massaro I."/>
            <person name="Sinha N.R."/>
            <person name="Poethig S."/>
            <person name="Leichty A.R."/>
        </authorList>
    </citation>
    <scope>NUCLEOTIDE SEQUENCE</scope>
    <source>
        <strain evidence="5">Acra3RX</strain>
        <tissue evidence="5">Leaf</tissue>
    </source>
</reference>
<accession>A0AAE1IT21</accession>
<gene>
    <name evidence="5" type="ORF">QN277_009061</name>
</gene>
<dbReference type="Pfam" id="PF13962">
    <property type="entry name" value="PGG"/>
    <property type="match status" value="1"/>
</dbReference>
<comment type="caution">
    <text evidence="5">The sequence shown here is derived from an EMBL/GenBank/DDBJ whole genome shotgun (WGS) entry which is preliminary data.</text>
</comment>
<proteinExistence type="predicted"/>
<protein>
    <recommendedName>
        <fullName evidence="4">PGG domain-containing protein</fullName>
    </recommendedName>
</protein>
<keyword evidence="3" id="KW-0812">Transmembrane</keyword>